<dbReference type="OrthoDB" id="4322982at2"/>
<keyword evidence="2" id="KW-0812">Transmembrane</keyword>
<feature type="region of interest" description="Disordered" evidence="1">
    <location>
        <begin position="61"/>
        <end position="89"/>
    </location>
</feature>
<accession>A0A5R9E3X8</accession>
<name>A0A5R9E3X8_9ACTN</name>
<dbReference type="EMBL" id="VAWE01000001">
    <property type="protein sequence ID" value="TLQ42743.1"/>
    <property type="molecule type" value="Genomic_DNA"/>
</dbReference>
<feature type="transmembrane region" description="Helical" evidence="2">
    <location>
        <begin position="35"/>
        <end position="53"/>
    </location>
</feature>
<evidence type="ECO:0000313" key="5">
    <source>
        <dbReference type="Proteomes" id="UP000305921"/>
    </source>
</evidence>
<dbReference type="Proteomes" id="UP000305921">
    <property type="component" value="Unassembled WGS sequence"/>
</dbReference>
<evidence type="ECO:0000256" key="1">
    <source>
        <dbReference type="SAM" id="MobiDB-lite"/>
    </source>
</evidence>
<feature type="chain" id="PRO_5024336286" evidence="3">
    <location>
        <begin position="22"/>
        <end position="89"/>
    </location>
</feature>
<dbReference type="RefSeq" id="WP_138052151.1">
    <property type="nucleotide sequence ID" value="NZ_VAWE01000001.1"/>
</dbReference>
<feature type="signal peptide" evidence="3">
    <location>
        <begin position="1"/>
        <end position="21"/>
    </location>
</feature>
<evidence type="ECO:0000313" key="4">
    <source>
        <dbReference type="EMBL" id="TLQ42743.1"/>
    </source>
</evidence>
<feature type="compositionally biased region" description="Basic and acidic residues" evidence="1">
    <location>
        <begin position="72"/>
        <end position="89"/>
    </location>
</feature>
<gene>
    <name evidence="4" type="ORF">FEF34_05785</name>
</gene>
<protein>
    <submittedName>
        <fullName evidence="4">Uncharacterized protein</fullName>
    </submittedName>
</protein>
<comment type="caution">
    <text evidence="4">The sequence shown here is derived from an EMBL/GenBank/DDBJ whole genome shotgun (WGS) entry which is preliminary data.</text>
</comment>
<keyword evidence="2" id="KW-0472">Membrane</keyword>
<evidence type="ECO:0000256" key="2">
    <source>
        <dbReference type="SAM" id="Phobius"/>
    </source>
</evidence>
<proteinExistence type="predicted"/>
<dbReference type="AlphaFoldDB" id="A0A5R9E3X8"/>
<keyword evidence="3" id="KW-0732">Signal</keyword>
<keyword evidence="5" id="KW-1185">Reference proteome</keyword>
<sequence length="89" mass="9990">MFKHRRVRVAAVLLSAWVVLAAVERWTEKASWSSAVSAGLLWSGVVAGAWWFAEWTQAGRFRPGAAGTSGGHRREEERQLPADRTRRSR</sequence>
<reference evidence="4 5" key="1">
    <citation type="submission" date="2019-05" db="EMBL/GenBank/DDBJ databases">
        <title>Streptomyces marianii sp. nov., a novel marine actinomycete from southern coast of India.</title>
        <authorList>
            <person name="Iniyan A.M."/>
            <person name="Wink J."/>
            <person name="Ramprasad E."/>
            <person name="Ramana C.V."/>
            <person name="Bunk B."/>
            <person name="Sproer C."/>
            <person name="Joseph F.-J.R.S."/>
            <person name="Vincent S.G.P."/>
        </authorList>
    </citation>
    <scope>NUCLEOTIDE SEQUENCE [LARGE SCALE GENOMIC DNA]</scope>
    <source>
        <strain evidence="4 5">ICN19</strain>
    </source>
</reference>
<organism evidence="4 5">
    <name type="scientific">Streptomyces marianii</name>
    <dbReference type="NCBI Taxonomy" id="1817406"/>
    <lineage>
        <taxon>Bacteria</taxon>
        <taxon>Bacillati</taxon>
        <taxon>Actinomycetota</taxon>
        <taxon>Actinomycetes</taxon>
        <taxon>Kitasatosporales</taxon>
        <taxon>Streptomycetaceae</taxon>
        <taxon>Streptomyces</taxon>
    </lineage>
</organism>
<keyword evidence="2" id="KW-1133">Transmembrane helix</keyword>
<evidence type="ECO:0000256" key="3">
    <source>
        <dbReference type="SAM" id="SignalP"/>
    </source>
</evidence>